<dbReference type="EMBL" id="REFZ01000003">
    <property type="protein sequence ID" value="RQH01955.1"/>
    <property type="molecule type" value="Genomic_DNA"/>
</dbReference>
<dbReference type="Pfam" id="PF00534">
    <property type="entry name" value="Glycos_transf_1"/>
    <property type="match status" value="1"/>
</dbReference>
<gene>
    <name evidence="3" type="ORF">EA472_06530</name>
</gene>
<feature type="domain" description="Glycosyl transferase family 1" evidence="1">
    <location>
        <begin position="182"/>
        <end position="346"/>
    </location>
</feature>
<dbReference type="PANTHER" id="PTHR45947">
    <property type="entry name" value="SULFOQUINOVOSYL TRANSFERASE SQD2"/>
    <property type="match status" value="1"/>
</dbReference>
<sequence>MAGEISVCHVVNVVRDTSMPGDLATTQATLDEIETVGILAWKGVEPFRNMDSIEIHNLDVSDSSYRVTPTQYREARSVLEEYDIVHTHHNHSGFYAKLIANRLGKPIVVTEHNNHGGFTRKGRIANGLTNALADEVACVSESVRDSFAWWENRLVSNSSVSVVENGVDLERLESARETDWSIHDVADIHPDAIVVGSAGMLTEQKAHDVLIDAVDRANANYDRPIELVISGDGPLRSELERQISLAKHSSRLHLLGFLEERRQVYKMMDEIDIYAMPSRWEGFCVAALEALAVENACVFSDIPEFRSPFEDVASFHEVDNPEHCSEKIVSLVKNDDYRNHIAREAKSLVTSEYTLEKTARRYFDKYLDSSSIRV</sequence>
<accession>A0A3N6MKN1</accession>
<evidence type="ECO:0000259" key="2">
    <source>
        <dbReference type="Pfam" id="PF13439"/>
    </source>
</evidence>
<evidence type="ECO:0000259" key="1">
    <source>
        <dbReference type="Pfam" id="PF00534"/>
    </source>
</evidence>
<protein>
    <submittedName>
        <fullName evidence="3">Glycosyltransferase</fullName>
    </submittedName>
</protein>
<dbReference type="OrthoDB" id="132546at2157"/>
<dbReference type="InterPro" id="IPR001296">
    <property type="entry name" value="Glyco_trans_1"/>
</dbReference>
<dbReference type="Gene3D" id="3.40.50.2000">
    <property type="entry name" value="Glycogen Phosphorylase B"/>
    <property type="match status" value="2"/>
</dbReference>
<dbReference type="AlphaFoldDB" id="A0A3N6MKN1"/>
<dbReference type="Pfam" id="PF13439">
    <property type="entry name" value="Glyco_transf_4"/>
    <property type="match status" value="1"/>
</dbReference>
<proteinExistence type="predicted"/>
<dbReference type="InterPro" id="IPR050194">
    <property type="entry name" value="Glycosyltransferase_grp1"/>
</dbReference>
<evidence type="ECO:0000313" key="4">
    <source>
        <dbReference type="Proteomes" id="UP000281431"/>
    </source>
</evidence>
<dbReference type="InterPro" id="IPR028098">
    <property type="entry name" value="Glyco_trans_4-like_N"/>
</dbReference>
<dbReference type="PANTHER" id="PTHR45947:SF3">
    <property type="entry name" value="SULFOQUINOVOSYL TRANSFERASE SQD2"/>
    <property type="match status" value="1"/>
</dbReference>
<keyword evidence="3" id="KW-0808">Transferase</keyword>
<feature type="domain" description="Glycosyltransferase subfamily 4-like N-terminal" evidence="2">
    <location>
        <begin position="61"/>
        <end position="171"/>
    </location>
</feature>
<dbReference type="CDD" id="cd03801">
    <property type="entry name" value="GT4_PimA-like"/>
    <property type="match status" value="1"/>
</dbReference>
<reference evidence="3 4" key="1">
    <citation type="submission" date="2018-10" db="EMBL/GenBank/DDBJ databases">
        <title>Natrarchaeobius chitinivorans gen. nov., sp. nov., and Natrarchaeobius haloalkaliphilus sp. nov., alkaliphilic, chitin-utilizing haloarchaea from hypersaline alkaline lakes.</title>
        <authorList>
            <person name="Sorokin D.Y."/>
            <person name="Elcheninov A.G."/>
            <person name="Kostrikina N.A."/>
            <person name="Bale N.J."/>
            <person name="Sinninghe Damste J.S."/>
            <person name="Khijniak T.V."/>
            <person name="Kublanov I.V."/>
            <person name="Toshchakov S.V."/>
        </authorList>
    </citation>
    <scope>NUCLEOTIDE SEQUENCE [LARGE SCALE GENOMIC DNA]</scope>
    <source>
        <strain evidence="3 4">AArcht7</strain>
    </source>
</reference>
<dbReference type="GO" id="GO:0016757">
    <property type="term" value="F:glycosyltransferase activity"/>
    <property type="evidence" value="ECO:0007669"/>
    <property type="project" value="InterPro"/>
</dbReference>
<name>A0A3N6MKN1_NATCH</name>
<evidence type="ECO:0000313" key="3">
    <source>
        <dbReference type="EMBL" id="RQH01955.1"/>
    </source>
</evidence>
<dbReference type="Proteomes" id="UP000281431">
    <property type="component" value="Unassembled WGS sequence"/>
</dbReference>
<comment type="caution">
    <text evidence="3">The sequence shown here is derived from an EMBL/GenBank/DDBJ whole genome shotgun (WGS) entry which is preliminary data.</text>
</comment>
<dbReference type="SUPFAM" id="SSF53756">
    <property type="entry name" value="UDP-Glycosyltransferase/glycogen phosphorylase"/>
    <property type="match status" value="1"/>
</dbReference>
<keyword evidence="4" id="KW-1185">Reference proteome</keyword>
<organism evidence="3 4">
    <name type="scientific">Natrarchaeobius chitinivorans</name>
    <dbReference type="NCBI Taxonomy" id="1679083"/>
    <lineage>
        <taxon>Archaea</taxon>
        <taxon>Methanobacteriati</taxon>
        <taxon>Methanobacteriota</taxon>
        <taxon>Stenosarchaea group</taxon>
        <taxon>Halobacteria</taxon>
        <taxon>Halobacteriales</taxon>
        <taxon>Natrialbaceae</taxon>
        <taxon>Natrarchaeobius</taxon>
    </lineage>
</organism>